<dbReference type="InterPro" id="IPR018114">
    <property type="entry name" value="TRYPSIN_HIS"/>
</dbReference>
<evidence type="ECO:0000256" key="4">
    <source>
        <dbReference type="ARBA" id="ARBA00022801"/>
    </source>
</evidence>
<dbReference type="VEuPathDB" id="VectorBase:PPAI004660"/>
<evidence type="ECO:0000313" key="10">
    <source>
        <dbReference type="Proteomes" id="UP000092462"/>
    </source>
</evidence>
<name>A0A1B0DAF5_PHLPP</name>
<dbReference type="Pfam" id="PF00089">
    <property type="entry name" value="Trypsin"/>
    <property type="match status" value="2"/>
</dbReference>
<dbReference type="GO" id="GO:0006508">
    <property type="term" value="P:proteolysis"/>
    <property type="evidence" value="ECO:0007669"/>
    <property type="project" value="UniProtKB-KW"/>
</dbReference>
<dbReference type="PANTHER" id="PTHR24264:SF15">
    <property type="entry name" value="RIKEN CDNA 2210010C04 GENE"/>
    <property type="match status" value="1"/>
</dbReference>
<dbReference type="SMART" id="SM00020">
    <property type="entry name" value="Tryp_SPc"/>
    <property type="match status" value="1"/>
</dbReference>
<organism evidence="9 10">
    <name type="scientific">Phlebotomus papatasi</name>
    <name type="common">Sandfly</name>
    <dbReference type="NCBI Taxonomy" id="29031"/>
    <lineage>
        <taxon>Eukaryota</taxon>
        <taxon>Metazoa</taxon>
        <taxon>Ecdysozoa</taxon>
        <taxon>Arthropoda</taxon>
        <taxon>Hexapoda</taxon>
        <taxon>Insecta</taxon>
        <taxon>Pterygota</taxon>
        <taxon>Neoptera</taxon>
        <taxon>Endopterygota</taxon>
        <taxon>Diptera</taxon>
        <taxon>Nematocera</taxon>
        <taxon>Psychodoidea</taxon>
        <taxon>Psychodidae</taxon>
        <taxon>Phlebotomus</taxon>
        <taxon>Phlebotomus</taxon>
    </lineage>
</organism>
<evidence type="ECO:0000256" key="1">
    <source>
        <dbReference type="ARBA" id="ARBA00004613"/>
    </source>
</evidence>
<dbReference type="PANTHER" id="PTHR24264">
    <property type="entry name" value="TRYPSIN-RELATED"/>
    <property type="match status" value="1"/>
</dbReference>
<protein>
    <recommendedName>
        <fullName evidence="8">Peptidase S1 domain-containing protein</fullName>
    </recommendedName>
</protein>
<reference evidence="9" key="1">
    <citation type="submission" date="2022-08" db="UniProtKB">
        <authorList>
            <consortium name="EnsemblMetazoa"/>
        </authorList>
    </citation>
    <scope>IDENTIFICATION</scope>
    <source>
        <strain evidence="9">Israel</strain>
    </source>
</reference>
<evidence type="ECO:0000256" key="2">
    <source>
        <dbReference type="ARBA" id="ARBA00022525"/>
    </source>
</evidence>
<dbReference type="InterPro" id="IPR009003">
    <property type="entry name" value="Peptidase_S1_PA"/>
</dbReference>
<dbReference type="InterPro" id="IPR050127">
    <property type="entry name" value="Serine_Proteases_S1"/>
</dbReference>
<evidence type="ECO:0000256" key="3">
    <source>
        <dbReference type="ARBA" id="ARBA00022670"/>
    </source>
</evidence>
<dbReference type="Pfam" id="PF16030">
    <property type="entry name" value="GD_N"/>
    <property type="match status" value="1"/>
</dbReference>
<evidence type="ECO:0000256" key="5">
    <source>
        <dbReference type="ARBA" id="ARBA00022825"/>
    </source>
</evidence>
<comment type="similarity">
    <text evidence="7">Belongs to the peptidase S1 family. CLIP subfamily.</text>
</comment>
<keyword evidence="3" id="KW-0645">Protease</keyword>
<keyword evidence="5" id="KW-0720">Serine protease</keyword>
<dbReference type="EMBL" id="AJVK01013287">
    <property type="status" value="NOT_ANNOTATED_CDS"/>
    <property type="molecule type" value="Genomic_DNA"/>
</dbReference>
<feature type="domain" description="Peptidase S1" evidence="8">
    <location>
        <begin position="1"/>
        <end position="133"/>
    </location>
</feature>
<dbReference type="AlphaFoldDB" id="A0A1B0DAF5"/>
<dbReference type="PROSITE" id="PS00134">
    <property type="entry name" value="TRYPSIN_HIS"/>
    <property type="match status" value="1"/>
</dbReference>
<proteinExistence type="inferred from homology"/>
<comment type="subcellular location">
    <subcellularLocation>
        <location evidence="1">Secreted</location>
    </subcellularLocation>
</comment>
<keyword evidence="10" id="KW-1185">Reference proteome</keyword>
<dbReference type="EnsemblMetazoa" id="PPAI004660-RA">
    <property type="protein sequence ID" value="PPAI004660-PA"/>
    <property type="gene ID" value="PPAI004660"/>
</dbReference>
<dbReference type="InterPro" id="IPR001254">
    <property type="entry name" value="Trypsin_dom"/>
</dbReference>
<evidence type="ECO:0000256" key="7">
    <source>
        <dbReference type="ARBA" id="ARBA00024195"/>
    </source>
</evidence>
<dbReference type="Proteomes" id="UP000092462">
    <property type="component" value="Unassembled WGS sequence"/>
</dbReference>
<keyword evidence="4" id="KW-0378">Hydrolase</keyword>
<dbReference type="GO" id="GO:0005615">
    <property type="term" value="C:extracellular space"/>
    <property type="evidence" value="ECO:0007669"/>
    <property type="project" value="TreeGrafter"/>
</dbReference>
<dbReference type="Gene3D" id="2.40.10.10">
    <property type="entry name" value="Trypsin-like serine proteases"/>
    <property type="match status" value="3"/>
</dbReference>
<evidence type="ECO:0000259" key="8">
    <source>
        <dbReference type="PROSITE" id="PS50240"/>
    </source>
</evidence>
<sequence>DDLKNIVGQKGLTAGWGRDEKGNFYTELPKQVELPVVSDDECLRSHEVFPKITSEATFCAGWRNGLEGPCNGDSGGPLVFERMGRWTLRGVVSTSLSTDGSNTFLTVCAQRISHEKCPNGLKYIYVNSKLNWVGLGWAWTTQGFRRHNITMAVNFATTALEDTTFLGSLKIIRFHLLKQLADEKQWNIVYEVMFPIQNPLPEVTHVVLNGDTLCDNTEKEYNAEKPYLVKLRLTYNDYLKEQSYTSELTTKPEPAPITTNNIGPLYSEGRCGATLISHKLVVTAAHCFFDIYNRKVMTEDVLLILGQYNLKRPQDTGSEIMYPESVNIHPDYRKRNSIDSDIAVVVLADNVRFTAYIRPACLWNEGESKETIIGERGLTAGWGRDENGNFFTELPKQIELPVVSDETCLRSHEAFPRITSEVTFCAGWRNGTEGPAMVIQEDLLFLKEADVGHFEVWFQHPSQQMEVTPVTSMNM</sequence>
<evidence type="ECO:0000313" key="9">
    <source>
        <dbReference type="EnsemblMetazoa" id="PPAI004660-PA"/>
    </source>
</evidence>
<keyword evidence="6" id="KW-1015">Disulfide bond</keyword>
<dbReference type="GO" id="GO:0004252">
    <property type="term" value="F:serine-type endopeptidase activity"/>
    <property type="evidence" value="ECO:0007669"/>
    <property type="project" value="InterPro"/>
</dbReference>
<evidence type="ECO:0000256" key="6">
    <source>
        <dbReference type="ARBA" id="ARBA00023157"/>
    </source>
</evidence>
<dbReference type="InterPro" id="IPR031986">
    <property type="entry name" value="GD_N"/>
</dbReference>
<dbReference type="SUPFAM" id="SSF50494">
    <property type="entry name" value="Trypsin-like serine proteases"/>
    <property type="match status" value="2"/>
</dbReference>
<feature type="domain" description="Peptidase S1" evidence="8">
    <location>
        <begin position="207"/>
        <end position="452"/>
    </location>
</feature>
<dbReference type="InterPro" id="IPR043504">
    <property type="entry name" value="Peptidase_S1_PA_chymotrypsin"/>
</dbReference>
<dbReference type="PROSITE" id="PS50240">
    <property type="entry name" value="TRYPSIN_DOM"/>
    <property type="match status" value="2"/>
</dbReference>
<keyword evidence="2" id="KW-0964">Secreted</keyword>
<accession>A0A1B0DAF5</accession>
<dbReference type="VEuPathDB" id="VectorBase:PPAPM1_004174"/>
<dbReference type="VEuPathDB" id="VectorBase:PPAPM1_003262"/>